<reference evidence="1" key="1">
    <citation type="journal article" date="2014" name="Int. J. Syst. Evol. Microbiol.">
        <title>Complete genome sequence of Corynebacterium casei LMG S-19264T (=DSM 44701T), isolated from a smear-ripened cheese.</title>
        <authorList>
            <consortium name="US DOE Joint Genome Institute (JGI-PGF)"/>
            <person name="Walter F."/>
            <person name="Albersmeier A."/>
            <person name="Kalinowski J."/>
            <person name="Ruckert C."/>
        </authorList>
    </citation>
    <scope>NUCLEOTIDE SEQUENCE</scope>
    <source>
        <strain evidence="1">CGMCC 1.15322</strain>
    </source>
</reference>
<sequence length="60" mass="6978">MYSDLHHDSYQRLHDAAKYQAAALRRQAISHFWRQLGQAFRCGLQALRCPAKRLQLPRGA</sequence>
<name>A0A916WDG8_9BURK</name>
<dbReference type="AlphaFoldDB" id="A0A916WDG8"/>
<protein>
    <submittedName>
        <fullName evidence="1">Uncharacterized protein</fullName>
    </submittedName>
</protein>
<reference evidence="1" key="2">
    <citation type="submission" date="2020-09" db="EMBL/GenBank/DDBJ databases">
        <authorList>
            <person name="Sun Q."/>
            <person name="Zhou Y."/>
        </authorList>
    </citation>
    <scope>NUCLEOTIDE SEQUENCE</scope>
    <source>
        <strain evidence="1">CGMCC 1.15322</strain>
    </source>
</reference>
<keyword evidence="2" id="KW-1185">Reference proteome</keyword>
<accession>A0A916WDG8</accession>
<dbReference type="RefSeq" id="WP_188707102.1">
    <property type="nucleotide sequence ID" value="NZ_BMIG01000002.1"/>
</dbReference>
<evidence type="ECO:0000313" key="2">
    <source>
        <dbReference type="Proteomes" id="UP000620596"/>
    </source>
</evidence>
<gene>
    <name evidence="1" type="ORF">GCM10011496_09630</name>
</gene>
<evidence type="ECO:0000313" key="1">
    <source>
        <dbReference type="EMBL" id="GGA90785.1"/>
    </source>
</evidence>
<comment type="caution">
    <text evidence="1">The sequence shown here is derived from an EMBL/GenBank/DDBJ whole genome shotgun (WGS) entry which is preliminary data.</text>
</comment>
<dbReference type="EMBL" id="BMIG01000002">
    <property type="protein sequence ID" value="GGA90785.1"/>
    <property type="molecule type" value="Genomic_DNA"/>
</dbReference>
<dbReference type="Proteomes" id="UP000620596">
    <property type="component" value="Unassembled WGS sequence"/>
</dbReference>
<organism evidence="1 2">
    <name type="scientific">Polaromonas eurypsychrophila</name>
    <dbReference type="NCBI Taxonomy" id="1614635"/>
    <lineage>
        <taxon>Bacteria</taxon>
        <taxon>Pseudomonadati</taxon>
        <taxon>Pseudomonadota</taxon>
        <taxon>Betaproteobacteria</taxon>
        <taxon>Burkholderiales</taxon>
        <taxon>Comamonadaceae</taxon>
        <taxon>Polaromonas</taxon>
    </lineage>
</organism>
<proteinExistence type="predicted"/>